<dbReference type="SMART" id="SM01162">
    <property type="entry name" value="DUF1771"/>
    <property type="match status" value="1"/>
</dbReference>
<evidence type="ECO:0000259" key="3">
    <source>
        <dbReference type="PROSITE" id="PS50828"/>
    </source>
</evidence>
<dbReference type="GO" id="GO:0004519">
    <property type="term" value="F:endonuclease activity"/>
    <property type="evidence" value="ECO:0007669"/>
    <property type="project" value="TreeGrafter"/>
</dbReference>
<feature type="compositionally biased region" description="Acidic residues" evidence="2">
    <location>
        <begin position="449"/>
        <end position="475"/>
    </location>
</feature>
<feature type="region of interest" description="Disordered" evidence="2">
    <location>
        <begin position="217"/>
        <end position="356"/>
    </location>
</feature>
<dbReference type="InterPro" id="IPR036063">
    <property type="entry name" value="Smr_dom_sf"/>
</dbReference>
<dbReference type="OrthoDB" id="3231855at2759"/>
<dbReference type="SMART" id="SM00546">
    <property type="entry name" value="CUE"/>
    <property type="match status" value="3"/>
</dbReference>
<name>A0A8J4V496_9MYCE</name>
<dbReference type="CDD" id="cd14279">
    <property type="entry name" value="CUE"/>
    <property type="match status" value="3"/>
</dbReference>
<dbReference type="Gene3D" id="1.10.8.10">
    <property type="entry name" value="DNA helicase RuvA subunit, C-terminal domain"/>
    <property type="match status" value="1"/>
</dbReference>
<feature type="region of interest" description="Disordered" evidence="2">
    <location>
        <begin position="53"/>
        <end position="119"/>
    </location>
</feature>
<feature type="compositionally biased region" description="Low complexity" evidence="2">
    <location>
        <begin position="258"/>
        <end position="327"/>
    </location>
</feature>
<feature type="compositionally biased region" description="Polar residues" evidence="2">
    <location>
        <begin position="105"/>
        <end position="116"/>
    </location>
</feature>
<sequence length="828" mass="93957">MSLPKQFMPVNKLVLPPLNPNKPSRGYFPYEPSYSSRSVYIISLEEQEALSRQKPLYPSYDKKPYNNNSNGNSNNSNNNSVNQYSNPYKPKDITTTTTTTTTTTSQYNNPYKPNNGINITSTTYRNNNSNNDLVVNRFSDFDDSNNNSNIMNSSGGITKGGDSDKVEKKTAEELQQSLEFLRLIFPDIEEETFSILLEESNGDVESIVDSLLASQLGENQDDSDRTSSEENSLMFEPLPRESLKSLFPPTTDNHFDSTNKQPTTTTTTNKSATTTTTSTANKNNNQQTKIQQQTKTNNNVQNGKSKQNLQVAPQQQPQQPKSPQKVQPKQKEHQVKEQQQQQQQQQQKKKPQSISKQELAEYQMKIKTLHELFPHIEKAYLASYLEQCVYDLDSTTNYLFDNGLDSPEVYEQSKKNIGKKKNKLNNHNSGSAAAGKNEDVSYNNQVELQQEDQEEEEHQQEEEEQKINEPLEEDEEEVDLLAIIKNHMKEKEKQPSLYKYVGKPSIEKPKYLGSGQQHEQLKSYLTSEDIKPAPKDFEKKLEQLSKQFPMMDPDLISSIYLESGFNFQITLNSIYEIFPEFKFKAKTGTKSFATKVKESNTGIYLPTPAAHHSASHLSVSNKPLSTPKVNIVPSAPNKVEIYSGIIEKEDKFTVPQPIITPKKKAARVNNTKLNQKDYKTYRDEASKYAKLRNICYQQAAQAYMRNKQAEAANLRSQGQKYEELMNQANEMACHQIFLSCNSRVSDTLKIDLHGLHVNEALEMANQVLSVHTNGEYDGESPSVITFITGRGSHSQGGVARIKPALKSFLKQYNIPYIENEGLIEVRLK</sequence>
<dbReference type="SUPFAM" id="SSF46934">
    <property type="entry name" value="UBA-like"/>
    <property type="match status" value="2"/>
</dbReference>
<feature type="domain" description="CUE" evidence="4">
    <location>
        <begin position="536"/>
        <end position="579"/>
    </location>
</feature>
<evidence type="ECO:0000259" key="4">
    <source>
        <dbReference type="PROSITE" id="PS51140"/>
    </source>
</evidence>
<dbReference type="InterPro" id="IPR013899">
    <property type="entry name" value="DUF1771"/>
</dbReference>
<evidence type="ECO:0000256" key="1">
    <source>
        <dbReference type="SAM" id="Coils"/>
    </source>
</evidence>
<dbReference type="EMBL" id="AJWJ01000481">
    <property type="protein sequence ID" value="KAF2070514.1"/>
    <property type="molecule type" value="Genomic_DNA"/>
</dbReference>
<evidence type="ECO:0000313" key="6">
    <source>
        <dbReference type="Proteomes" id="UP000695562"/>
    </source>
</evidence>
<dbReference type="SUPFAM" id="SSF160443">
    <property type="entry name" value="SMR domain-like"/>
    <property type="match status" value="1"/>
</dbReference>
<reference evidence="5" key="1">
    <citation type="submission" date="2020-01" db="EMBL/GenBank/DDBJ databases">
        <title>Development of genomics and gene disruption for Polysphondylium violaceum indicates a role for the polyketide synthase stlB in stalk morphogenesis.</title>
        <authorList>
            <person name="Narita B."/>
            <person name="Kawabe Y."/>
            <person name="Kin K."/>
            <person name="Saito T."/>
            <person name="Gibbs R."/>
            <person name="Kuspa A."/>
            <person name="Muzny D."/>
            <person name="Queller D."/>
            <person name="Richards S."/>
            <person name="Strassman J."/>
            <person name="Sucgang R."/>
            <person name="Worley K."/>
            <person name="Schaap P."/>
        </authorList>
    </citation>
    <scope>NUCLEOTIDE SEQUENCE</scope>
    <source>
        <strain evidence="5">QSvi11</strain>
    </source>
</reference>
<dbReference type="PROSITE" id="PS50828">
    <property type="entry name" value="SMR"/>
    <property type="match status" value="1"/>
</dbReference>
<feature type="region of interest" description="Disordered" evidence="2">
    <location>
        <begin position="416"/>
        <end position="475"/>
    </location>
</feature>
<dbReference type="InterPro" id="IPR009060">
    <property type="entry name" value="UBA-like_sf"/>
</dbReference>
<comment type="caution">
    <text evidence="5">The sequence shown here is derived from an EMBL/GenBank/DDBJ whole genome shotgun (WGS) entry which is preliminary data.</text>
</comment>
<dbReference type="InterPro" id="IPR003892">
    <property type="entry name" value="CUE"/>
</dbReference>
<dbReference type="AlphaFoldDB" id="A0A8J4V496"/>
<dbReference type="Pfam" id="PF02845">
    <property type="entry name" value="CUE"/>
    <property type="match status" value="1"/>
</dbReference>
<feature type="domain" description="CUE" evidence="4">
    <location>
        <begin position="361"/>
        <end position="404"/>
    </location>
</feature>
<feature type="domain" description="CUE" evidence="4">
    <location>
        <begin position="173"/>
        <end position="216"/>
    </location>
</feature>
<feature type="compositionally biased region" description="Low complexity" evidence="2">
    <location>
        <begin position="66"/>
        <end position="86"/>
    </location>
</feature>
<evidence type="ECO:0000256" key="2">
    <source>
        <dbReference type="SAM" id="MobiDB-lite"/>
    </source>
</evidence>
<feature type="compositionally biased region" description="Low complexity" evidence="2">
    <location>
        <begin position="94"/>
        <end position="104"/>
    </location>
</feature>
<accession>A0A8J4V496</accession>
<dbReference type="PROSITE" id="PS51140">
    <property type="entry name" value="CUE"/>
    <property type="match status" value="3"/>
</dbReference>
<dbReference type="Proteomes" id="UP000695562">
    <property type="component" value="Unassembled WGS sequence"/>
</dbReference>
<dbReference type="Gene3D" id="3.30.1370.110">
    <property type="match status" value="1"/>
</dbReference>
<dbReference type="InterPro" id="IPR002625">
    <property type="entry name" value="Smr_dom"/>
</dbReference>
<keyword evidence="6" id="KW-1185">Reference proteome</keyword>
<dbReference type="InterPro" id="IPR052772">
    <property type="entry name" value="Endo/PolyKinase_Domain-Protein"/>
</dbReference>
<feature type="coiled-coil region" evidence="1">
    <location>
        <begin position="704"/>
        <end position="731"/>
    </location>
</feature>
<gene>
    <name evidence="5" type="ORF">CYY_008162</name>
</gene>
<dbReference type="GO" id="GO:0005634">
    <property type="term" value="C:nucleus"/>
    <property type="evidence" value="ECO:0007669"/>
    <property type="project" value="TreeGrafter"/>
</dbReference>
<dbReference type="PANTHER" id="PTHR46535">
    <property type="entry name" value="NEDD4-BINDING PROTEIN 2"/>
    <property type="match status" value="1"/>
</dbReference>
<protein>
    <recommendedName>
        <fullName evidence="7">Smr domain-containing protein</fullName>
    </recommendedName>
</protein>
<dbReference type="Pfam" id="PF08590">
    <property type="entry name" value="DUF1771"/>
    <property type="match status" value="1"/>
</dbReference>
<proteinExistence type="predicted"/>
<feature type="compositionally biased region" description="Low complexity" evidence="2">
    <location>
        <begin position="144"/>
        <end position="154"/>
    </location>
</feature>
<feature type="compositionally biased region" description="Basic and acidic residues" evidence="2">
    <location>
        <begin position="161"/>
        <end position="170"/>
    </location>
</feature>
<dbReference type="GO" id="GO:0043130">
    <property type="term" value="F:ubiquitin binding"/>
    <property type="evidence" value="ECO:0007669"/>
    <property type="project" value="InterPro"/>
</dbReference>
<keyword evidence="1" id="KW-0175">Coiled coil</keyword>
<feature type="compositionally biased region" description="Low complexity" evidence="2">
    <location>
        <begin position="337"/>
        <end position="356"/>
    </location>
</feature>
<dbReference type="SMART" id="SM00463">
    <property type="entry name" value="SMR"/>
    <property type="match status" value="1"/>
</dbReference>
<evidence type="ECO:0000313" key="5">
    <source>
        <dbReference type="EMBL" id="KAF2070514.1"/>
    </source>
</evidence>
<feature type="domain" description="Smr" evidence="3">
    <location>
        <begin position="750"/>
        <end position="828"/>
    </location>
</feature>
<dbReference type="PANTHER" id="PTHR46535:SF1">
    <property type="entry name" value="NEDD4-BINDING PROTEIN 2"/>
    <property type="match status" value="1"/>
</dbReference>
<feature type="region of interest" description="Disordered" evidence="2">
    <location>
        <begin position="141"/>
        <end position="170"/>
    </location>
</feature>
<evidence type="ECO:0008006" key="7">
    <source>
        <dbReference type="Google" id="ProtNLM"/>
    </source>
</evidence>
<organism evidence="5 6">
    <name type="scientific">Polysphondylium violaceum</name>
    <dbReference type="NCBI Taxonomy" id="133409"/>
    <lineage>
        <taxon>Eukaryota</taxon>
        <taxon>Amoebozoa</taxon>
        <taxon>Evosea</taxon>
        <taxon>Eumycetozoa</taxon>
        <taxon>Dictyostelia</taxon>
        <taxon>Dictyosteliales</taxon>
        <taxon>Dictyosteliaceae</taxon>
        <taxon>Polysphondylium</taxon>
    </lineage>
</organism>